<dbReference type="Gene3D" id="3.40.50.1100">
    <property type="match status" value="2"/>
</dbReference>
<comment type="caution">
    <text evidence="7">The sequence shown here is derived from an EMBL/GenBank/DDBJ whole genome shotgun (WGS) entry which is preliminary data.</text>
</comment>
<dbReference type="PIRSF" id="PIRSF006278">
    <property type="entry name" value="ACCD_DCysDesulf"/>
    <property type="match status" value="1"/>
</dbReference>
<evidence type="ECO:0000256" key="3">
    <source>
        <dbReference type="ARBA" id="ARBA00022898"/>
    </source>
</evidence>
<proteinExistence type="inferred from homology"/>
<sequence>MNAVDRLKESLARFPRAAVAHLPTPLEPLANLGGDLDLSLFVKRDDCTGIGFGGNKVRQLEFYLGAALAEEADTVLITGAVQSNYVRTAAAMAGRFGMDCHIQLEERVTDVDDLYRNNGNVLLDRLLGATLHSFPEGENEAGADAAVGAIAERLRGEGRSPYIIPLGAGHPPLGALGYASAAIELSMQVETIEPFDEIVIASGSAATHVGLLVGLRALGLDIPVSGICVRRAADIQAARVKQRADDLCKLMGLSLSLADSDFRLFDGSLAPGYGRLNDATVGAIRLTAQREGLFLDPVYTGKVMAALIQLNETGGLAGRRILFWHTGGQPALFGYAGQLTEGSSSGGPS</sequence>
<organism evidence="7 8">
    <name type="scientific">Pelagibius litoralis</name>
    <dbReference type="NCBI Taxonomy" id="374515"/>
    <lineage>
        <taxon>Bacteria</taxon>
        <taxon>Pseudomonadati</taxon>
        <taxon>Pseudomonadota</taxon>
        <taxon>Alphaproteobacteria</taxon>
        <taxon>Rhodospirillales</taxon>
        <taxon>Rhodovibrionaceae</taxon>
        <taxon>Pelagibius</taxon>
    </lineage>
</organism>
<keyword evidence="8" id="KW-1185">Reference proteome</keyword>
<dbReference type="Pfam" id="PF00291">
    <property type="entry name" value="PALP"/>
    <property type="match status" value="1"/>
</dbReference>
<evidence type="ECO:0000256" key="4">
    <source>
        <dbReference type="PIRSR" id="PIRSR006278-1"/>
    </source>
</evidence>
<evidence type="ECO:0000259" key="6">
    <source>
        <dbReference type="Pfam" id="PF00291"/>
    </source>
</evidence>
<evidence type="ECO:0000256" key="5">
    <source>
        <dbReference type="PIRSR" id="PIRSR006278-2"/>
    </source>
</evidence>
<gene>
    <name evidence="7" type="ORF">HBA54_05520</name>
</gene>
<dbReference type="InterPro" id="IPR001926">
    <property type="entry name" value="TrpB-like_PALP"/>
</dbReference>
<protein>
    <submittedName>
        <fullName evidence="7">D-cysteine desulfhydrase family protein</fullName>
    </submittedName>
</protein>
<evidence type="ECO:0000313" key="8">
    <source>
        <dbReference type="Proteomes" id="UP000761264"/>
    </source>
</evidence>
<feature type="domain" description="Tryptophan synthase beta chain-like PALP" evidence="6">
    <location>
        <begin position="21"/>
        <end position="327"/>
    </location>
</feature>
<dbReference type="PANTHER" id="PTHR43780:SF2">
    <property type="entry name" value="1-AMINOCYCLOPROPANE-1-CARBOXYLATE DEAMINASE-RELATED"/>
    <property type="match status" value="1"/>
</dbReference>
<dbReference type="AlphaFoldDB" id="A0A967EVM5"/>
<dbReference type="Proteomes" id="UP000761264">
    <property type="component" value="Unassembled WGS sequence"/>
</dbReference>
<feature type="modified residue" description="N6-(pyridoxal phosphate)lysine" evidence="5">
    <location>
        <position position="56"/>
    </location>
</feature>
<dbReference type="RefSeq" id="WP_167222201.1">
    <property type="nucleotide sequence ID" value="NZ_JAAQPH010000003.1"/>
</dbReference>
<keyword evidence="3 5" id="KW-0663">Pyridoxal phosphate</keyword>
<evidence type="ECO:0000313" key="7">
    <source>
        <dbReference type="EMBL" id="NIA68044.1"/>
    </source>
</evidence>
<dbReference type="InterPro" id="IPR027278">
    <property type="entry name" value="ACCD_DCysDesulf"/>
</dbReference>
<name>A0A967EVM5_9PROT</name>
<accession>A0A967EVM5</accession>
<evidence type="ECO:0000256" key="1">
    <source>
        <dbReference type="ARBA" id="ARBA00001933"/>
    </source>
</evidence>
<dbReference type="PANTHER" id="PTHR43780">
    <property type="entry name" value="1-AMINOCYCLOPROPANE-1-CARBOXYLATE DEAMINASE-RELATED"/>
    <property type="match status" value="1"/>
</dbReference>
<dbReference type="GO" id="GO:0019148">
    <property type="term" value="F:D-cysteine desulfhydrase activity"/>
    <property type="evidence" value="ECO:0007669"/>
    <property type="project" value="TreeGrafter"/>
</dbReference>
<feature type="active site" description="Nucleophile" evidence="4">
    <location>
        <position position="83"/>
    </location>
</feature>
<dbReference type="EMBL" id="JAAQPH010000003">
    <property type="protein sequence ID" value="NIA68044.1"/>
    <property type="molecule type" value="Genomic_DNA"/>
</dbReference>
<evidence type="ECO:0000256" key="2">
    <source>
        <dbReference type="ARBA" id="ARBA00008639"/>
    </source>
</evidence>
<comment type="similarity">
    <text evidence="2">Belongs to the ACC deaminase/D-cysteine desulfhydrase family.</text>
</comment>
<dbReference type="InterPro" id="IPR036052">
    <property type="entry name" value="TrpB-like_PALP_sf"/>
</dbReference>
<dbReference type="SUPFAM" id="SSF53686">
    <property type="entry name" value="Tryptophan synthase beta subunit-like PLP-dependent enzymes"/>
    <property type="match status" value="1"/>
</dbReference>
<reference evidence="7" key="1">
    <citation type="submission" date="2020-03" db="EMBL/GenBank/DDBJ databases">
        <title>Genome of Pelagibius litoralis DSM 21314T.</title>
        <authorList>
            <person name="Wang G."/>
        </authorList>
    </citation>
    <scope>NUCLEOTIDE SEQUENCE</scope>
    <source>
        <strain evidence="7">DSM 21314</strain>
    </source>
</reference>
<comment type="cofactor">
    <cofactor evidence="1">
        <name>pyridoxal 5'-phosphate</name>
        <dbReference type="ChEBI" id="CHEBI:597326"/>
    </cofactor>
</comment>